<keyword evidence="2" id="KW-1185">Reference proteome</keyword>
<evidence type="ECO:0000313" key="1">
    <source>
        <dbReference type="EMBL" id="CAH2397205.1"/>
    </source>
</evidence>
<evidence type="ECO:0000313" key="2">
    <source>
        <dbReference type="Proteomes" id="UP001152604"/>
    </source>
</evidence>
<name>A0ABM9DKP8_9HYPH</name>
<gene>
    <name evidence="1" type="ORF">MES4922_190052</name>
</gene>
<dbReference type="EMBL" id="CAKXZS010000011">
    <property type="protein sequence ID" value="CAH2397205.1"/>
    <property type="molecule type" value="Genomic_DNA"/>
</dbReference>
<proteinExistence type="predicted"/>
<protein>
    <submittedName>
        <fullName evidence="1">Uncharacterized protein</fullName>
    </submittedName>
</protein>
<organism evidence="1 2">
    <name type="scientific">Mesorhizobium ventifaucium</name>
    <dbReference type="NCBI Taxonomy" id="666020"/>
    <lineage>
        <taxon>Bacteria</taxon>
        <taxon>Pseudomonadati</taxon>
        <taxon>Pseudomonadota</taxon>
        <taxon>Alphaproteobacteria</taxon>
        <taxon>Hyphomicrobiales</taxon>
        <taxon>Phyllobacteriaceae</taxon>
        <taxon>Mesorhizobium</taxon>
    </lineage>
</organism>
<accession>A0ABM9DKP8</accession>
<reference evidence="1" key="1">
    <citation type="submission" date="2022-03" db="EMBL/GenBank/DDBJ databases">
        <authorList>
            <person name="Brunel B."/>
        </authorList>
    </citation>
    <scope>NUCLEOTIDE SEQUENCE</scope>
    <source>
        <strain evidence="1">STM4922sample</strain>
    </source>
</reference>
<comment type="caution">
    <text evidence="1">The sequence shown here is derived from an EMBL/GenBank/DDBJ whole genome shotgun (WGS) entry which is preliminary data.</text>
</comment>
<sequence>MRRGGRGRAGAGVLLNLGAGLRLLASLLFLIWTIPAATADQVAHDLAREQMRLGAAEPVTHPTFLVRDIARRVAAETSRFKTGTPVTAGNGKPFCIIPDWCLPPESASAAPFGVGSENQPKLSPIRTFDARAPPLLTA</sequence>
<dbReference type="Proteomes" id="UP001152604">
    <property type="component" value="Unassembled WGS sequence"/>
</dbReference>